<feature type="signal peptide" evidence="1">
    <location>
        <begin position="1"/>
        <end position="21"/>
    </location>
</feature>
<accession>A0A0L8I0C2</accession>
<proteinExistence type="predicted"/>
<evidence type="ECO:0000313" key="2">
    <source>
        <dbReference type="EMBL" id="KOF94958.1"/>
    </source>
</evidence>
<feature type="chain" id="PRO_5005584145" evidence="1">
    <location>
        <begin position="22"/>
        <end position="60"/>
    </location>
</feature>
<gene>
    <name evidence="2" type="ORF">OCBIM_22039906mg</name>
</gene>
<name>A0A0L8I0C2_OCTBM</name>
<dbReference type="AlphaFoldDB" id="A0A0L8I0C2"/>
<reference evidence="2" key="1">
    <citation type="submission" date="2015-07" db="EMBL/GenBank/DDBJ databases">
        <title>MeaNS - Measles Nucleotide Surveillance Program.</title>
        <authorList>
            <person name="Tran T."/>
            <person name="Druce J."/>
        </authorList>
    </citation>
    <scope>NUCLEOTIDE SEQUENCE</scope>
    <source>
        <strain evidence="2">UCB-OBI-ISO-001</strain>
        <tissue evidence="2">Gonad</tissue>
    </source>
</reference>
<dbReference type="EMBL" id="KQ416834">
    <property type="protein sequence ID" value="KOF94958.1"/>
    <property type="molecule type" value="Genomic_DNA"/>
</dbReference>
<protein>
    <submittedName>
        <fullName evidence="2">Uncharacterized protein</fullName>
    </submittedName>
</protein>
<evidence type="ECO:0000256" key="1">
    <source>
        <dbReference type="SAM" id="SignalP"/>
    </source>
</evidence>
<sequence length="60" mass="6634">MCFPSWFYLFLFLVFMQDSLGKICLGEPNHLQAVPSRIAAASTYLHCSGSLFLSSNSTKG</sequence>
<organism evidence="2">
    <name type="scientific">Octopus bimaculoides</name>
    <name type="common">California two-spotted octopus</name>
    <dbReference type="NCBI Taxonomy" id="37653"/>
    <lineage>
        <taxon>Eukaryota</taxon>
        <taxon>Metazoa</taxon>
        <taxon>Spiralia</taxon>
        <taxon>Lophotrochozoa</taxon>
        <taxon>Mollusca</taxon>
        <taxon>Cephalopoda</taxon>
        <taxon>Coleoidea</taxon>
        <taxon>Octopodiformes</taxon>
        <taxon>Octopoda</taxon>
        <taxon>Incirrata</taxon>
        <taxon>Octopodidae</taxon>
        <taxon>Octopus</taxon>
    </lineage>
</organism>
<keyword evidence="1" id="KW-0732">Signal</keyword>